<comment type="subunit">
    <text evidence="5">Associates with stalled 50S ribosomal subunits. Binds to RqcH, 23S rRNA and the P-site tRNA. Does not require RqcH for association with 50S subunits.</text>
</comment>
<evidence type="ECO:0000256" key="3">
    <source>
        <dbReference type="ARBA" id="ARBA00022884"/>
    </source>
</evidence>
<keyword evidence="2 5" id="KW-0699">rRNA-binding</keyword>
<keyword evidence="8" id="KW-1185">Reference proteome</keyword>
<dbReference type="Gene3D" id="3.10.290.10">
    <property type="entry name" value="RNA-binding S4 domain"/>
    <property type="match status" value="1"/>
</dbReference>
<keyword evidence="1 5" id="KW-0820">tRNA-binding</keyword>
<accession>A0A3D8ILZ2</accession>
<dbReference type="OrthoDB" id="9797176at2"/>
<dbReference type="PROSITE" id="PS50889">
    <property type="entry name" value="S4"/>
    <property type="match status" value="1"/>
</dbReference>
<evidence type="ECO:0000313" key="7">
    <source>
        <dbReference type="EMBL" id="RDU66030.1"/>
    </source>
</evidence>
<name>A0A3D8ILZ2_9HELI</name>
<evidence type="ECO:0000256" key="1">
    <source>
        <dbReference type="ARBA" id="ARBA00022555"/>
    </source>
</evidence>
<proteinExistence type="inferred from homology"/>
<organism evidence="7 8">
    <name type="scientific">Helicobacter equorum</name>
    <dbReference type="NCBI Taxonomy" id="361872"/>
    <lineage>
        <taxon>Bacteria</taxon>
        <taxon>Pseudomonadati</taxon>
        <taxon>Campylobacterota</taxon>
        <taxon>Epsilonproteobacteria</taxon>
        <taxon>Campylobacterales</taxon>
        <taxon>Helicobacteraceae</taxon>
        <taxon>Helicobacter</taxon>
    </lineage>
</organism>
<dbReference type="InterPro" id="IPR025490">
    <property type="entry name" value="RqcP"/>
</dbReference>
<dbReference type="InterPro" id="IPR002942">
    <property type="entry name" value="S4_RNA-bd"/>
</dbReference>
<dbReference type="GO" id="GO:0043023">
    <property type="term" value="F:ribosomal large subunit binding"/>
    <property type="evidence" value="ECO:0007669"/>
    <property type="project" value="UniProtKB-UniRule"/>
</dbReference>
<dbReference type="PIRSF" id="PIRSF038881">
    <property type="entry name" value="RNAbp_HP1423"/>
    <property type="match status" value="1"/>
</dbReference>
<dbReference type="RefSeq" id="WP_115571573.1">
    <property type="nucleotide sequence ID" value="NZ_NXLT01000009.1"/>
</dbReference>
<evidence type="ECO:0000256" key="2">
    <source>
        <dbReference type="ARBA" id="ARBA00022730"/>
    </source>
</evidence>
<dbReference type="EMBL" id="NXLT01000009">
    <property type="protein sequence ID" value="RDU66030.1"/>
    <property type="molecule type" value="Genomic_DNA"/>
</dbReference>
<sequence length="83" mass="9334">MRVDKFLNTTNIVKRRSIAQDMCDSGVVAVNGKPVKSSKEVKKGDIITLTYLEYTKIYEVLEIPTTKNVPKNQSALYVKAVDQ</sequence>
<keyword evidence="4 5" id="KW-0648">Protein biosynthesis</keyword>
<feature type="domain" description="RNA-binding S4" evidence="6">
    <location>
        <begin position="1"/>
        <end position="62"/>
    </location>
</feature>
<comment type="function">
    <text evidence="5">Key component of the ribosome quality control system (RQC), a ribosome-associated complex that mediates the extraction of incompletely synthesized nascent chains from stalled ribosomes and their subsequent degradation. RqcH recruits Ala-charged tRNA, and with RqcP directs the elongation of stalled nascent chains on 50S ribosomal subunits, leading to non-templated C-terminal alanine extensions (Ala tail). The Ala tail promotes nascent chain degradation. RqcP is associated with the translocation-like movement of the peptidyl-tRNA from the A-site into the P-site.</text>
</comment>
<dbReference type="CDD" id="cd00165">
    <property type="entry name" value="S4"/>
    <property type="match status" value="1"/>
</dbReference>
<dbReference type="AlphaFoldDB" id="A0A3D8ILZ2"/>
<protein>
    <recommendedName>
        <fullName evidence="5">RQC P-site tRNA stabilizing factor</fullName>
        <shortName evidence="5">RqcP</shortName>
    </recommendedName>
    <alternativeName>
        <fullName evidence="5">Ribosome-associated protein quality control protein P</fullName>
    </alternativeName>
</protein>
<dbReference type="Proteomes" id="UP000256514">
    <property type="component" value="Unassembled WGS sequence"/>
</dbReference>
<reference evidence="7 8" key="1">
    <citation type="submission" date="2018-04" db="EMBL/GenBank/DDBJ databases">
        <title>Novel Campyloabacter and Helicobacter Species and Strains.</title>
        <authorList>
            <person name="Mannion A.J."/>
            <person name="Shen Z."/>
            <person name="Fox J.G."/>
        </authorList>
    </citation>
    <scope>NUCLEOTIDE SEQUENCE [LARGE SCALE GENOMIC DNA]</scope>
    <source>
        <strain evidence="7 8">MIT 12-6600</strain>
    </source>
</reference>
<dbReference type="GO" id="GO:0000049">
    <property type="term" value="F:tRNA binding"/>
    <property type="evidence" value="ECO:0007669"/>
    <property type="project" value="UniProtKB-UniRule"/>
</dbReference>
<comment type="caution">
    <text evidence="7">The sequence shown here is derived from an EMBL/GenBank/DDBJ whole genome shotgun (WGS) entry which is preliminary data.</text>
</comment>
<dbReference type="HAMAP" id="MF_00871">
    <property type="entry name" value="RqcP"/>
    <property type="match status" value="1"/>
</dbReference>
<dbReference type="InterPro" id="IPR036986">
    <property type="entry name" value="S4_RNA-bd_sf"/>
</dbReference>
<evidence type="ECO:0000256" key="5">
    <source>
        <dbReference type="HAMAP-Rule" id="MF_00871"/>
    </source>
</evidence>
<dbReference type="SMART" id="SM00363">
    <property type="entry name" value="S4"/>
    <property type="match status" value="1"/>
</dbReference>
<comment type="similarity">
    <text evidence="5">Belongs to the RqcP family.</text>
</comment>
<evidence type="ECO:0000256" key="4">
    <source>
        <dbReference type="ARBA" id="ARBA00022917"/>
    </source>
</evidence>
<keyword evidence="3 5" id="KW-0694">RNA-binding</keyword>
<evidence type="ECO:0000259" key="6">
    <source>
        <dbReference type="SMART" id="SM00363"/>
    </source>
</evidence>
<dbReference type="GO" id="GO:0072344">
    <property type="term" value="P:rescue of stalled ribosome"/>
    <property type="evidence" value="ECO:0007669"/>
    <property type="project" value="UniProtKB-UniRule"/>
</dbReference>
<gene>
    <name evidence="5" type="primary">rqcP</name>
    <name evidence="7" type="ORF">CQA54_08005</name>
</gene>
<evidence type="ECO:0000313" key="8">
    <source>
        <dbReference type="Proteomes" id="UP000256514"/>
    </source>
</evidence>
<dbReference type="GO" id="GO:0019843">
    <property type="term" value="F:rRNA binding"/>
    <property type="evidence" value="ECO:0007669"/>
    <property type="project" value="UniProtKB-UniRule"/>
</dbReference>
<dbReference type="SUPFAM" id="SSF55174">
    <property type="entry name" value="Alpha-L RNA-binding motif"/>
    <property type="match status" value="1"/>
</dbReference>
<dbReference type="Pfam" id="PF01479">
    <property type="entry name" value="S4"/>
    <property type="match status" value="1"/>
</dbReference>